<organism evidence="2 3">
    <name type="scientific">Bifidobacterium asteroides</name>
    <dbReference type="NCBI Taxonomy" id="1684"/>
    <lineage>
        <taxon>Bacteria</taxon>
        <taxon>Bacillati</taxon>
        <taxon>Actinomycetota</taxon>
        <taxon>Actinomycetes</taxon>
        <taxon>Bifidobacteriales</taxon>
        <taxon>Bifidobacteriaceae</taxon>
        <taxon>Bifidobacterium</taxon>
    </lineage>
</organism>
<comment type="caution">
    <text evidence="2">The sequence shown here is derived from an EMBL/GenBank/DDBJ whole genome shotgun (WGS) entry which is preliminary data.</text>
</comment>
<dbReference type="OrthoDB" id="4830021at2"/>
<evidence type="ECO:0000259" key="1">
    <source>
        <dbReference type="Pfam" id="PF09851"/>
    </source>
</evidence>
<evidence type="ECO:0000313" key="2">
    <source>
        <dbReference type="EMBL" id="MSD90205.1"/>
    </source>
</evidence>
<dbReference type="AlphaFoldDB" id="A0A6N7TU11"/>
<sequence>MGLIHHKDDSAVPAQTLTVKTNRARITIDQHEVKETFDPVMSDQYSSPEVHIPLECLHDARYQSKWSGWYIVLSVQFEDGTMSDAKLSENNPYTPSVGITQTGKAKRFVETLHAMLPKNPKPLPEPLKVAHRKKAGIMDEFKTDGRLSMISGKDRSQLVLYGDHISDGAIDRPLYGVQASLDDANNARKRITATRAAAVGVLALAAKKAEPGDHFVIVDGPDFQWSVQVDNASVSAARKFVTAVNSTARQYEAMHPKAQETQESGDTAAPTVDGQLAHLARLHESGALDDEEYTAAKHQLLGI</sequence>
<dbReference type="EMBL" id="WKKW01000001">
    <property type="protein sequence ID" value="MSD90205.1"/>
    <property type="molecule type" value="Genomic_DNA"/>
</dbReference>
<reference evidence="2 3" key="1">
    <citation type="submission" date="2019-11" db="EMBL/GenBank/DDBJ databases">
        <title>Draft Genome Sequence of Plant Growth-Promoting Rhizosphere-Associated Bacteria.</title>
        <authorList>
            <person name="Vasilyev I.Y."/>
            <person name="Radchenko V."/>
            <person name="Ilnitskaya E.V."/>
        </authorList>
    </citation>
    <scope>NUCLEOTIDE SEQUENCE [LARGE SCALE GENOMIC DNA]</scope>
    <source>
        <strain evidence="2 3">VRA_9sq_n</strain>
    </source>
</reference>
<name>A0A6N7TU11_9BIFI</name>
<protein>
    <recommendedName>
        <fullName evidence="1">SHOCT domain-containing protein</fullName>
    </recommendedName>
</protein>
<feature type="domain" description="SHOCT" evidence="1">
    <location>
        <begin position="275"/>
        <end position="301"/>
    </location>
</feature>
<dbReference type="InterPro" id="IPR018649">
    <property type="entry name" value="SHOCT"/>
</dbReference>
<accession>A0A6N7TU11</accession>
<dbReference type="Proteomes" id="UP000436357">
    <property type="component" value="Unassembled WGS sequence"/>
</dbReference>
<proteinExistence type="predicted"/>
<evidence type="ECO:0000313" key="3">
    <source>
        <dbReference type="Proteomes" id="UP000436357"/>
    </source>
</evidence>
<gene>
    <name evidence="2" type="ORF">GKC41_00755</name>
</gene>
<dbReference type="Pfam" id="PF09851">
    <property type="entry name" value="SHOCT"/>
    <property type="match status" value="1"/>
</dbReference>